<evidence type="ECO:0000313" key="2">
    <source>
        <dbReference type="Proteomes" id="UP000436468"/>
    </source>
</evidence>
<dbReference type="AlphaFoldDB" id="A0A844SY47"/>
<keyword evidence="2" id="KW-1185">Reference proteome</keyword>
<gene>
    <name evidence="1" type="ORF">GPL21_41050</name>
</gene>
<comment type="caution">
    <text evidence="1">The sequence shown here is derived from an EMBL/GenBank/DDBJ whole genome shotgun (WGS) entry which is preliminary data.</text>
</comment>
<sequence length="111" mass="12905">MLKGETVTDIHEERVFWNDTFHAEIFDFRGQVHFARFDGCTFVKCTIVLDSSAEQLAFTGCTFKDCNIDHIDADEARGIVVRDNFFDRPIAERKADFERRLAEALNRRLKS</sequence>
<accession>A0A844SY47</accession>
<proteinExistence type="predicted"/>
<evidence type="ECO:0008006" key="3">
    <source>
        <dbReference type="Google" id="ProtNLM"/>
    </source>
</evidence>
<dbReference type="EMBL" id="WQNF01000076">
    <property type="protein sequence ID" value="MVT71377.1"/>
    <property type="molecule type" value="Genomic_DNA"/>
</dbReference>
<organism evidence="1 2">
    <name type="scientific">Bradyrhizobium pachyrhizi</name>
    <dbReference type="NCBI Taxonomy" id="280333"/>
    <lineage>
        <taxon>Bacteria</taxon>
        <taxon>Pseudomonadati</taxon>
        <taxon>Pseudomonadota</taxon>
        <taxon>Alphaproteobacteria</taxon>
        <taxon>Hyphomicrobiales</taxon>
        <taxon>Nitrobacteraceae</taxon>
        <taxon>Bradyrhizobium</taxon>
    </lineage>
</organism>
<evidence type="ECO:0000313" key="1">
    <source>
        <dbReference type="EMBL" id="MVT71377.1"/>
    </source>
</evidence>
<reference evidence="1 2" key="1">
    <citation type="submission" date="2019-12" db="EMBL/GenBank/DDBJ databases">
        <title>Draft genome sequences Bradyrhizobium cajani AMBPC1010, Bradyrhizobium pachyrhizi AMBPC1040 and Bradyrhizobium yuanmingense ALSPC3051, three plant growth promoting strains isolated from nodules of Cajanus cajan L. in Dominican Republic.</title>
        <authorList>
            <person name="Flores-Felix J.D."/>
            <person name="Araujo J."/>
            <person name="Diaz-Alcantara C."/>
            <person name="Gonzalez-Andres F."/>
            <person name="Velazquez E."/>
        </authorList>
    </citation>
    <scope>NUCLEOTIDE SEQUENCE [LARGE SCALE GENOMIC DNA]</scope>
    <source>
        <strain evidence="1 2">1040</strain>
    </source>
</reference>
<dbReference type="Proteomes" id="UP000436468">
    <property type="component" value="Unassembled WGS sequence"/>
</dbReference>
<name>A0A844SY47_9BRAD</name>
<protein>
    <recommendedName>
        <fullName evidence="3">Pentapeptide repeat-containing protein</fullName>
    </recommendedName>
</protein>